<reference evidence="2 3" key="1">
    <citation type="journal article" date="2018" name="Sci. Rep.">
        <title>Genome sequence of the cauliflower mushroom Sparassis crispa (Hanabiratake) and its association with beneficial usage.</title>
        <authorList>
            <person name="Kiyama R."/>
            <person name="Furutani Y."/>
            <person name="Kawaguchi K."/>
            <person name="Nakanishi T."/>
        </authorList>
    </citation>
    <scope>NUCLEOTIDE SEQUENCE [LARGE SCALE GENOMIC DNA]</scope>
</reference>
<keyword evidence="1" id="KW-0472">Membrane</keyword>
<organism evidence="2 3">
    <name type="scientific">Sparassis crispa</name>
    <dbReference type="NCBI Taxonomy" id="139825"/>
    <lineage>
        <taxon>Eukaryota</taxon>
        <taxon>Fungi</taxon>
        <taxon>Dikarya</taxon>
        <taxon>Basidiomycota</taxon>
        <taxon>Agaricomycotina</taxon>
        <taxon>Agaricomycetes</taxon>
        <taxon>Polyporales</taxon>
        <taxon>Sparassidaceae</taxon>
        <taxon>Sparassis</taxon>
    </lineage>
</organism>
<dbReference type="RefSeq" id="XP_027611263.1">
    <property type="nucleotide sequence ID" value="XM_027755462.1"/>
</dbReference>
<accession>A0A401GDV3</accession>
<name>A0A401GDV3_9APHY</name>
<keyword evidence="3" id="KW-1185">Reference proteome</keyword>
<sequence>MISLVGGHLLSLSFESVALGVHTLTLRHCLRPSRWERSGSPKRKNWTILLVALILYALGVVDVVLNIYYNLDAFVFHSGSGGAEAVFTDISNPVNCMRTTCLMMATLVADGMLVYRCWVIFGQVYYMATLLPGASLVAAPELQVFISAFGALNITLNMGTTVLIVCYIWFVHQQSAQLLQRETSGMIGLKAIMRIFVESALVYTTVVVIAYIADLTGCNIVYAMGDIELEMAGISFDLLIIRCREIACRNAAVDEDILTTLRIQSPKDTTSDHNTGIPVEEAASTVNLSTPSTSMQV</sequence>
<keyword evidence="1" id="KW-1133">Transmembrane helix</keyword>
<dbReference type="InParanoid" id="A0A401GDV3"/>
<feature type="transmembrane region" description="Helical" evidence="1">
    <location>
        <begin position="144"/>
        <end position="170"/>
    </location>
</feature>
<dbReference type="AlphaFoldDB" id="A0A401GDV3"/>
<evidence type="ECO:0000313" key="3">
    <source>
        <dbReference type="Proteomes" id="UP000287166"/>
    </source>
</evidence>
<feature type="transmembrane region" description="Helical" evidence="1">
    <location>
        <begin position="113"/>
        <end position="138"/>
    </location>
</feature>
<proteinExistence type="predicted"/>
<dbReference type="EMBL" id="BFAD01000003">
    <property type="protein sequence ID" value="GBE80350.1"/>
    <property type="molecule type" value="Genomic_DNA"/>
</dbReference>
<protein>
    <submittedName>
        <fullName evidence="2">Uncharacterized protein</fullName>
    </submittedName>
</protein>
<dbReference type="OrthoDB" id="3357408at2759"/>
<evidence type="ECO:0000313" key="2">
    <source>
        <dbReference type="EMBL" id="GBE80350.1"/>
    </source>
</evidence>
<dbReference type="Proteomes" id="UP000287166">
    <property type="component" value="Unassembled WGS sequence"/>
</dbReference>
<feature type="transmembrane region" description="Helical" evidence="1">
    <location>
        <begin position="191"/>
        <end position="213"/>
    </location>
</feature>
<feature type="transmembrane region" description="Helical" evidence="1">
    <location>
        <begin position="46"/>
        <end position="69"/>
    </location>
</feature>
<keyword evidence="1" id="KW-0812">Transmembrane</keyword>
<evidence type="ECO:0000256" key="1">
    <source>
        <dbReference type="SAM" id="Phobius"/>
    </source>
</evidence>
<dbReference type="GeneID" id="38777267"/>
<comment type="caution">
    <text evidence="2">The sequence shown here is derived from an EMBL/GenBank/DDBJ whole genome shotgun (WGS) entry which is preliminary data.</text>
</comment>
<gene>
    <name evidence="2" type="ORF">SCP_0300650</name>
</gene>